<evidence type="ECO:0000256" key="1">
    <source>
        <dbReference type="ARBA" id="ARBA00023015"/>
    </source>
</evidence>
<keyword evidence="1" id="KW-0805">Transcription regulation</keyword>
<dbReference type="Pfam" id="PF00356">
    <property type="entry name" value="LacI"/>
    <property type="match status" value="1"/>
</dbReference>
<dbReference type="InterPro" id="IPR046335">
    <property type="entry name" value="LacI/GalR-like_sensor"/>
</dbReference>
<feature type="domain" description="HTH lacI-type" evidence="4">
    <location>
        <begin position="5"/>
        <end position="58"/>
    </location>
</feature>
<keyword evidence="2" id="KW-0238">DNA-binding</keyword>
<dbReference type="SMART" id="SM00354">
    <property type="entry name" value="HTH_LACI"/>
    <property type="match status" value="1"/>
</dbReference>
<dbReference type="Gene3D" id="1.10.260.40">
    <property type="entry name" value="lambda repressor-like DNA-binding domains"/>
    <property type="match status" value="1"/>
</dbReference>
<evidence type="ECO:0000256" key="3">
    <source>
        <dbReference type="ARBA" id="ARBA00023163"/>
    </source>
</evidence>
<dbReference type="SUPFAM" id="SSF53822">
    <property type="entry name" value="Periplasmic binding protein-like I"/>
    <property type="match status" value="1"/>
</dbReference>
<evidence type="ECO:0000259" key="4">
    <source>
        <dbReference type="PROSITE" id="PS50932"/>
    </source>
</evidence>
<dbReference type="PANTHER" id="PTHR30146:SF154">
    <property type="entry name" value="TRANSCRIPTION REGULATOR, MEMBER OF GALR FAMILY"/>
    <property type="match status" value="1"/>
</dbReference>
<organism evidence="5">
    <name type="scientific">Salinispirillum sp. LH 10-3-1</name>
    <dbReference type="NCBI Taxonomy" id="2952525"/>
    <lineage>
        <taxon>Bacteria</taxon>
        <taxon>Pseudomonadati</taxon>
        <taxon>Pseudomonadota</taxon>
        <taxon>Gammaproteobacteria</taxon>
        <taxon>Oceanospirillales</taxon>
        <taxon>Saccharospirillaceae</taxon>
        <taxon>Salinispirillum</taxon>
    </lineage>
</organism>
<dbReference type="InterPro" id="IPR010982">
    <property type="entry name" value="Lambda_DNA-bd_dom_sf"/>
</dbReference>
<dbReference type="CDD" id="cd01392">
    <property type="entry name" value="HTH_LacI"/>
    <property type="match status" value="1"/>
</dbReference>
<dbReference type="InterPro" id="IPR028082">
    <property type="entry name" value="Peripla_BP_I"/>
</dbReference>
<dbReference type="GO" id="GO:0000976">
    <property type="term" value="F:transcription cis-regulatory region binding"/>
    <property type="evidence" value="ECO:0007669"/>
    <property type="project" value="TreeGrafter"/>
</dbReference>
<dbReference type="GO" id="GO:0003700">
    <property type="term" value="F:DNA-binding transcription factor activity"/>
    <property type="evidence" value="ECO:0007669"/>
    <property type="project" value="TreeGrafter"/>
</dbReference>
<dbReference type="RefSeq" id="WP_304994858.1">
    <property type="nucleotide sequence ID" value="NZ_CP101717.1"/>
</dbReference>
<dbReference type="EMBL" id="CP101717">
    <property type="protein sequence ID" value="WLD57573.1"/>
    <property type="molecule type" value="Genomic_DNA"/>
</dbReference>
<dbReference type="CDD" id="cd06267">
    <property type="entry name" value="PBP1_LacI_sugar_binding-like"/>
    <property type="match status" value="1"/>
</dbReference>
<dbReference type="Pfam" id="PF13377">
    <property type="entry name" value="Peripla_BP_3"/>
    <property type="match status" value="1"/>
</dbReference>
<reference evidence="5" key="1">
    <citation type="submission" date="2022-07" db="EMBL/GenBank/DDBJ databases">
        <title>Complete genome sequence of Salinispirillum sp. LH10-3-1 capable of multiple carbohydrate inversion isolated from a soda lake.</title>
        <authorList>
            <person name="Liu J."/>
            <person name="Zhai Y."/>
            <person name="Zhang H."/>
            <person name="Yang H."/>
            <person name="Qu J."/>
            <person name="Li J."/>
        </authorList>
    </citation>
    <scope>NUCLEOTIDE SEQUENCE</scope>
    <source>
        <strain evidence="5">LH 10-3-1</strain>
    </source>
</reference>
<dbReference type="PANTHER" id="PTHR30146">
    <property type="entry name" value="LACI-RELATED TRANSCRIPTIONAL REPRESSOR"/>
    <property type="match status" value="1"/>
</dbReference>
<accession>A0AB38YDX8</accession>
<dbReference type="InterPro" id="IPR000843">
    <property type="entry name" value="HTH_LacI"/>
</dbReference>
<dbReference type="AlphaFoldDB" id="A0AB38YDX8"/>
<dbReference type="PROSITE" id="PS50932">
    <property type="entry name" value="HTH_LACI_2"/>
    <property type="match status" value="1"/>
</dbReference>
<gene>
    <name evidence="5" type="ORF">NFC81_12750</name>
</gene>
<proteinExistence type="predicted"/>
<keyword evidence="3" id="KW-0804">Transcription</keyword>
<evidence type="ECO:0000313" key="5">
    <source>
        <dbReference type="EMBL" id="WLD57573.1"/>
    </source>
</evidence>
<dbReference type="Gene3D" id="3.40.50.2300">
    <property type="match status" value="2"/>
</dbReference>
<protein>
    <submittedName>
        <fullName evidence="5">LacI family transcriptional regulator</fullName>
    </submittedName>
</protein>
<dbReference type="SUPFAM" id="SSF47413">
    <property type="entry name" value="lambda repressor-like DNA-binding domains"/>
    <property type="match status" value="1"/>
</dbReference>
<evidence type="ECO:0000256" key="2">
    <source>
        <dbReference type="ARBA" id="ARBA00023125"/>
    </source>
</evidence>
<name>A0AB38YDX8_9GAMM</name>
<sequence length="319" mass="34665">MDRNTIHEAARIANVSVASVSRALNNKPGLGAETRARILSVCADLGYAPSVAARQLKEGRAATVGLSMGLHDWQVNPYVSIMFEHLTKHLYRRGLMPGLYHHNEMQQLTEDAASAILLGVEDDDARLRVLHEHKIPYVCIGRRHDGFWVCPDDHQGGALAAEHLIAQGSRQMATVEIDLPERGTVMRGQAFHDQVQAHTGSKGSVVRIPDSATPVLTAYRTLIKAYAQSPFPFDGVFCETDEIACGVRAALQDLGYQVPGDVRIVGYDDLPVFAEGLTTIRQDISAIAHAATGLLTKAQQGARPESITMGVSLIKRDST</sequence>